<evidence type="ECO:0008006" key="4">
    <source>
        <dbReference type="Google" id="ProtNLM"/>
    </source>
</evidence>
<feature type="region of interest" description="Disordered" evidence="1">
    <location>
        <begin position="36"/>
        <end position="59"/>
    </location>
</feature>
<dbReference type="RefSeq" id="WP_109667627.1">
    <property type="nucleotide sequence ID" value="NZ_QGGW01000004.1"/>
</dbReference>
<name>A0A316GIN8_9RHOB</name>
<keyword evidence="3" id="KW-1185">Reference proteome</keyword>
<protein>
    <recommendedName>
        <fullName evidence="4">Flagellar assembly protein FliH</fullName>
    </recommendedName>
</protein>
<gene>
    <name evidence="2" type="ORF">C7455_10430</name>
</gene>
<evidence type="ECO:0000256" key="1">
    <source>
        <dbReference type="SAM" id="MobiDB-lite"/>
    </source>
</evidence>
<accession>A0A316GIN8</accession>
<evidence type="ECO:0000313" key="2">
    <source>
        <dbReference type="EMBL" id="PWK60394.1"/>
    </source>
</evidence>
<sequence length="238" mass="24127">MQDLSPEAIDHAEIMRLIREGGAFRATPALPAQVGAGTPGFQAAPAPVAAAPRADLPPQTPDAGFHPAPTPPAIDLDALRAEARAEGRAEAEALIDAALADGHARGHAEAMARAARDLTEARSALLSAADSLADASEAAVASLFAAVEAAVLRLAADRAGMAIDANPAPFRARIEALAARIARTGAMAQITLNPADLAALEPDAPAGRFVADASLARGDAVIRMGDIVIEDILAGSPR</sequence>
<comment type="caution">
    <text evidence="2">The sequence shown here is derived from an EMBL/GenBank/DDBJ whole genome shotgun (WGS) entry which is preliminary data.</text>
</comment>
<dbReference type="AlphaFoldDB" id="A0A316GIN8"/>
<organism evidence="2 3">
    <name type="scientific">Roseicyclus mahoneyensis</name>
    <dbReference type="NCBI Taxonomy" id="164332"/>
    <lineage>
        <taxon>Bacteria</taxon>
        <taxon>Pseudomonadati</taxon>
        <taxon>Pseudomonadota</taxon>
        <taxon>Alphaproteobacteria</taxon>
        <taxon>Rhodobacterales</taxon>
        <taxon>Roseobacteraceae</taxon>
        <taxon>Roseicyclus</taxon>
    </lineage>
</organism>
<dbReference type="EMBL" id="QGGW01000004">
    <property type="protein sequence ID" value="PWK60394.1"/>
    <property type="molecule type" value="Genomic_DNA"/>
</dbReference>
<feature type="compositionally biased region" description="Low complexity" evidence="1">
    <location>
        <begin position="43"/>
        <end position="57"/>
    </location>
</feature>
<proteinExistence type="predicted"/>
<reference evidence="2 3" key="1">
    <citation type="submission" date="2018-05" db="EMBL/GenBank/DDBJ databases">
        <title>Genomic Encyclopedia of Type Strains, Phase IV (KMG-IV): sequencing the most valuable type-strain genomes for metagenomic binning, comparative biology and taxonomic classification.</title>
        <authorList>
            <person name="Goeker M."/>
        </authorList>
    </citation>
    <scope>NUCLEOTIDE SEQUENCE [LARGE SCALE GENOMIC DNA]</scope>
    <source>
        <strain evidence="2 3">DSM 16097</strain>
    </source>
</reference>
<dbReference type="Proteomes" id="UP000245708">
    <property type="component" value="Unassembled WGS sequence"/>
</dbReference>
<evidence type="ECO:0000313" key="3">
    <source>
        <dbReference type="Proteomes" id="UP000245708"/>
    </source>
</evidence>